<dbReference type="eggNOG" id="COG1846">
    <property type="taxonomic scope" value="Bacteria"/>
</dbReference>
<dbReference type="InterPro" id="IPR000835">
    <property type="entry name" value="HTH_MarR-typ"/>
</dbReference>
<keyword evidence="3" id="KW-1185">Reference proteome</keyword>
<dbReference type="GO" id="GO:0003700">
    <property type="term" value="F:DNA-binding transcription factor activity"/>
    <property type="evidence" value="ECO:0007669"/>
    <property type="project" value="InterPro"/>
</dbReference>
<sequence length="151" mass="17469">MNSPQEKKISGILEKISAVHLTWKRYIQKELSAYGITPQQIYVLRRLARNNFLFPAQIARLVFCDRPTATVIIKNMERQGWVSREQDPDNRKRRRICITPAGQAKLASIPESAYRTSKTEFDPLACFTEQEQAALEQLLTKLTEHLRQLQA</sequence>
<proteinExistence type="predicted"/>
<dbReference type="Pfam" id="PF01047">
    <property type="entry name" value="MarR"/>
    <property type="match status" value="1"/>
</dbReference>
<dbReference type="Proteomes" id="UP000030661">
    <property type="component" value="Unassembled WGS sequence"/>
</dbReference>
<dbReference type="PROSITE" id="PS50995">
    <property type="entry name" value="HTH_MARR_2"/>
    <property type="match status" value="1"/>
</dbReference>
<dbReference type="EMBL" id="DF820464">
    <property type="protein sequence ID" value="GAK55770.1"/>
    <property type="molecule type" value="Genomic_DNA"/>
</dbReference>
<dbReference type="HOGENOM" id="CLU_083287_18_2_0"/>
<dbReference type="InterPro" id="IPR036390">
    <property type="entry name" value="WH_DNA-bd_sf"/>
</dbReference>
<dbReference type="Gene3D" id="1.10.10.10">
    <property type="entry name" value="Winged helix-like DNA-binding domain superfamily/Winged helix DNA-binding domain"/>
    <property type="match status" value="1"/>
</dbReference>
<dbReference type="PANTHER" id="PTHR33164:SF43">
    <property type="entry name" value="HTH-TYPE TRANSCRIPTIONAL REPRESSOR YETL"/>
    <property type="match status" value="1"/>
</dbReference>
<dbReference type="SUPFAM" id="SSF46785">
    <property type="entry name" value="Winged helix' DNA-binding domain"/>
    <property type="match status" value="1"/>
</dbReference>
<dbReference type="STRING" id="1499967.U27_02729"/>
<dbReference type="AlphaFoldDB" id="A0A081BTW5"/>
<dbReference type="PANTHER" id="PTHR33164">
    <property type="entry name" value="TRANSCRIPTIONAL REGULATOR, MARR FAMILY"/>
    <property type="match status" value="1"/>
</dbReference>
<dbReference type="InterPro" id="IPR036388">
    <property type="entry name" value="WH-like_DNA-bd_sf"/>
</dbReference>
<dbReference type="InterPro" id="IPR039422">
    <property type="entry name" value="MarR/SlyA-like"/>
</dbReference>
<dbReference type="GO" id="GO:0006950">
    <property type="term" value="P:response to stress"/>
    <property type="evidence" value="ECO:0007669"/>
    <property type="project" value="TreeGrafter"/>
</dbReference>
<feature type="domain" description="HTH marR-type" evidence="1">
    <location>
        <begin position="6"/>
        <end position="144"/>
    </location>
</feature>
<dbReference type="SMART" id="SM00347">
    <property type="entry name" value="HTH_MARR"/>
    <property type="match status" value="1"/>
</dbReference>
<evidence type="ECO:0000313" key="3">
    <source>
        <dbReference type="Proteomes" id="UP000030661"/>
    </source>
</evidence>
<evidence type="ECO:0000259" key="1">
    <source>
        <dbReference type="PROSITE" id="PS50995"/>
    </source>
</evidence>
<name>A0A081BTW5_VECG1</name>
<organism evidence="2 3">
    <name type="scientific">Vecturithrix granuli</name>
    <dbReference type="NCBI Taxonomy" id="1499967"/>
    <lineage>
        <taxon>Bacteria</taxon>
        <taxon>Candidatus Moduliflexota</taxon>
        <taxon>Candidatus Vecturitrichia</taxon>
        <taxon>Candidatus Vecturitrichales</taxon>
        <taxon>Candidatus Vecturitrichaceae</taxon>
        <taxon>Candidatus Vecturithrix</taxon>
    </lineage>
</organism>
<accession>A0A081BTW5</accession>
<gene>
    <name evidence="2" type="ORF">U27_02729</name>
</gene>
<protein>
    <submittedName>
        <fullName evidence="2">Transcriptional regulator, MarR family</fullName>
    </submittedName>
</protein>
<dbReference type="PRINTS" id="PR00598">
    <property type="entry name" value="HTHMARR"/>
</dbReference>
<evidence type="ECO:0000313" key="2">
    <source>
        <dbReference type="EMBL" id="GAK55770.1"/>
    </source>
</evidence>
<reference evidence="2 3" key="1">
    <citation type="journal article" date="2015" name="PeerJ">
        <title>First genomic representation of candidate bacterial phylum KSB3 points to enhanced environmental sensing as a trigger of wastewater bulking.</title>
        <authorList>
            <person name="Sekiguchi Y."/>
            <person name="Ohashi A."/>
            <person name="Parks D.H."/>
            <person name="Yamauchi T."/>
            <person name="Tyson G.W."/>
            <person name="Hugenholtz P."/>
        </authorList>
    </citation>
    <scope>NUCLEOTIDE SEQUENCE [LARGE SCALE GENOMIC DNA]</scope>
</reference>